<reference evidence="3" key="2">
    <citation type="submission" date="2023-05" db="EMBL/GenBank/DDBJ databases">
        <authorList>
            <consortium name="Lawrence Berkeley National Laboratory"/>
            <person name="Steindorff A."/>
            <person name="Hensen N."/>
            <person name="Bonometti L."/>
            <person name="Westerberg I."/>
            <person name="Brannstrom I.O."/>
            <person name="Guillou S."/>
            <person name="Cros-Aarteil S."/>
            <person name="Calhoun S."/>
            <person name="Haridas S."/>
            <person name="Kuo A."/>
            <person name="Mondo S."/>
            <person name="Pangilinan J."/>
            <person name="Riley R."/>
            <person name="Labutti K."/>
            <person name="Andreopoulos B."/>
            <person name="Lipzen A."/>
            <person name="Chen C."/>
            <person name="Yanf M."/>
            <person name="Daum C."/>
            <person name="Ng V."/>
            <person name="Clum A."/>
            <person name="Ohm R."/>
            <person name="Martin F."/>
            <person name="Silar P."/>
            <person name="Natvig D."/>
            <person name="Lalanne C."/>
            <person name="Gautier V."/>
            <person name="Ament-Velasquez S.L."/>
            <person name="Kruys A."/>
            <person name="Hutchinson M.I."/>
            <person name="Powell A.J."/>
            <person name="Barry K."/>
            <person name="Miller A.N."/>
            <person name="Grigoriev I.V."/>
            <person name="Debuchy R."/>
            <person name="Gladieux P."/>
            <person name="Thoren M.H."/>
            <person name="Johannesson H."/>
        </authorList>
    </citation>
    <scope>NUCLEOTIDE SEQUENCE</scope>
    <source>
        <strain evidence="3">CBS 538.74</strain>
    </source>
</reference>
<dbReference type="PANTHER" id="PTHR43559:SF3">
    <property type="entry name" value="HYDROLASE YCAC-RELATED"/>
    <property type="match status" value="1"/>
</dbReference>
<sequence length="241" mass="25970">MKLNPGSLFTAMLVTWPVLVTAYTYERLDREKAAVAIIDHQVGLFHLVRDFEPTYFRQQMLGHARIAKAFGLPVVLTTSAQVGPNGPLPREIIDMFPDAPLVQRQGEVNAMDSPEFRTALAGLNRTQVIVGGIATDVCTTFAALSMVEAGYSVFANADASGTTDTLTRDLANQRMINAGVHLLSPAAVLGELMRDWRTPPVAAEPWPLLESLMAAGGMLARSHGSAVESGELMPGQTAIPW</sequence>
<feature type="domain" description="Isochorismatase-like" evidence="2">
    <location>
        <begin position="34"/>
        <end position="184"/>
    </location>
</feature>
<gene>
    <name evidence="3" type="ORF">C8A00DRAFT_35044</name>
</gene>
<dbReference type="PANTHER" id="PTHR43559">
    <property type="entry name" value="HYDROLASE YCAC-RELATED"/>
    <property type="match status" value="1"/>
</dbReference>
<comment type="caution">
    <text evidence="3">The sequence shown here is derived from an EMBL/GenBank/DDBJ whole genome shotgun (WGS) entry which is preliminary data.</text>
</comment>
<dbReference type="EMBL" id="MU856981">
    <property type="protein sequence ID" value="KAK4152248.1"/>
    <property type="molecule type" value="Genomic_DNA"/>
</dbReference>
<dbReference type="InterPro" id="IPR036380">
    <property type="entry name" value="Isochorismatase-like_sf"/>
</dbReference>
<name>A0AAN6VIN8_9PEZI</name>
<keyword evidence="4" id="KW-1185">Reference proteome</keyword>
<evidence type="ECO:0000313" key="4">
    <source>
        <dbReference type="Proteomes" id="UP001302745"/>
    </source>
</evidence>
<evidence type="ECO:0000256" key="1">
    <source>
        <dbReference type="ARBA" id="ARBA00006336"/>
    </source>
</evidence>
<dbReference type="Proteomes" id="UP001302745">
    <property type="component" value="Unassembled WGS sequence"/>
</dbReference>
<dbReference type="AlphaFoldDB" id="A0AAN6VIN8"/>
<proteinExistence type="inferred from homology"/>
<comment type="similarity">
    <text evidence="1">Belongs to the isochorismatase family.</text>
</comment>
<evidence type="ECO:0000313" key="3">
    <source>
        <dbReference type="EMBL" id="KAK4152248.1"/>
    </source>
</evidence>
<dbReference type="InterPro" id="IPR000868">
    <property type="entry name" value="Isochorismatase-like_dom"/>
</dbReference>
<accession>A0AAN6VIN8</accession>
<dbReference type="SUPFAM" id="SSF52499">
    <property type="entry name" value="Isochorismatase-like hydrolases"/>
    <property type="match status" value="1"/>
</dbReference>
<evidence type="ECO:0000259" key="2">
    <source>
        <dbReference type="Pfam" id="PF00857"/>
    </source>
</evidence>
<dbReference type="Pfam" id="PF00857">
    <property type="entry name" value="Isochorismatase"/>
    <property type="match status" value="1"/>
</dbReference>
<reference evidence="3" key="1">
    <citation type="journal article" date="2023" name="Mol. Phylogenet. Evol.">
        <title>Genome-scale phylogeny and comparative genomics of the fungal order Sordariales.</title>
        <authorList>
            <person name="Hensen N."/>
            <person name="Bonometti L."/>
            <person name="Westerberg I."/>
            <person name="Brannstrom I.O."/>
            <person name="Guillou S."/>
            <person name="Cros-Aarteil S."/>
            <person name="Calhoun S."/>
            <person name="Haridas S."/>
            <person name="Kuo A."/>
            <person name="Mondo S."/>
            <person name="Pangilinan J."/>
            <person name="Riley R."/>
            <person name="LaButti K."/>
            <person name="Andreopoulos B."/>
            <person name="Lipzen A."/>
            <person name="Chen C."/>
            <person name="Yan M."/>
            <person name="Daum C."/>
            <person name="Ng V."/>
            <person name="Clum A."/>
            <person name="Steindorff A."/>
            <person name="Ohm R.A."/>
            <person name="Martin F."/>
            <person name="Silar P."/>
            <person name="Natvig D.O."/>
            <person name="Lalanne C."/>
            <person name="Gautier V."/>
            <person name="Ament-Velasquez S.L."/>
            <person name="Kruys A."/>
            <person name="Hutchinson M.I."/>
            <person name="Powell A.J."/>
            <person name="Barry K."/>
            <person name="Miller A.N."/>
            <person name="Grigoriev I.V."/>
            <person name="Debuchy R."/>
            <person name="Gladieux P."/>
            <person name="Hiltunen Thoren M."/>
            <person name="Johannesson H."/>
        </authorList>
    </citation>
    <scope>NUCLEOTIDE SEQUENCE</scope>
    <source>
        <strain evidence="3">CBS 538.74</strain>
    </source>
</reference>
<protein>
    <submittedName>
        <fullName evidence="3">Isochorismatase-like protein</fullName>
    </submittedName>
</protein>
<dbReference type="Gene3D" id="3.40.50.850">
    <property type="entry name" value="Isochorismatase-like"/>
    <property type="match status" value="1"/>
</dbReference>
<dbReference type="InterPro" id="IPR053152">
    <property type="entry name" value="Hydrolase_YcaC-like"/>
</dbReference>
<organism evidence="3 4">
    <name type="scientific">Chaetomidium leptoderma</name>
    <dbReference type="NCBI Taxonomy" id="669021"/>
    <lineage>
        <taxon>Eukaryota</taxon>
        <taxon>Fungi</taxon>
        <taxon>Dikarya</taxon>
        <taxon>Ascomycota</taxon>
        <taxon>Pezizomycotina</taxon>
        <taxon>Sordariomycetes</taxon>
        <taxon>Sordariomycetidae</taxon>
        <taxon>Sordariales</taxon>
        <taxon>Chaetomiaceae</taxon>
        <taxon>Chaetomidium</taxon>
    </lineage>
</organism>